<dbReference type="Proteomes" id="UP000628448">
    <property type="component" value="Unassembled WGS sequence"/>
</dbReference>
<accession>A0A931E532</accession>
<dbReference type="SUPFAM" id="SSF102588">
    <property type="entry name" value="LmbE-like"/>
    <property type="match status" value="1"/>
</dbReference>
<sequence length="244" mass="26678">MIKSMLYALLLFAFCTANAQRKILVITPHPDDAEASCGGLMANAIAAGDSVIILTMTGGEFGVADKTTAAAKALRMEEAKKAAAVLHTRVEFFGGHDAWLAVDTNTTAKLTAFIKALQPAVVLAPWPMDVHPDHQATGLLAWRVFQHKAFSFNLYFFETINEPHTKTFSFVPTDYVDITNVAALKKQALMQHASQKPEQWYHMYETLATVRGYEADAPLAEAYVEAKNASGMGGRSNKVDKVLK</sequence>
<proteinExistence type="predicted"/>
<feature type="signal peptide" evidence="1">
    <location>
        <begin position="1"/>
        <end position="19"/>
    </location>
</feature>
<keyword evidence="3" id="KW-1185">Reference proteome</keyword>
<evidence type="ECO:0000256" key="1">
    <source>
        <dbReference type="SAM" id="SignalP"/>
    </source>
</evidence>
<evidence type="ECO:0000313" key="2">
    <source>
        <dbReference type="EMBL" id="MBG9375304.1"/>
    </source>
</evidence>
<dbReference type="EMBL" id="JADWYR010000001">
    <property type="protein sequence ID" value="MBG9375304.1"/>
    <property type="molecule type" value="Genomic_DNA"/>
</dbReference>
<dbReference type="PANTHER" id="PTHR12993:SF11">
    <property type="entry name" value="N-ACETYLGLUCOSAMINYL-PHOSPHATIDYLINOSITOL DE-N-ACETYLASE"/>
    <property type="match status" value="1"/>
</dbReference>
<organism evidence="2 3">
    <name type="scientific">Panacibacter microcysteis</name>
    <dbReference type="NCBI Taxonomy" id="2793269"/>
    <lineage>
        <taxon>Bacteria</taxon>
        <taxon>Pseudomonadati</taxon>
        <taxon>Bacteroidota</taxon>
        <taxon>Chitinophagia</taxon>
        <taxon>Chitinophagales</taxon>
        <taxon>Chitinophagaceae</taxon>
        <taxon>Panacibacter</taxon>
    </lineage>
</organism>
<evidence type="ECO:0000313" key="3">
    <source>
        <dbReference type="Proteomes" id="UP000628448"/>
    </source>
</evidence>
<dbReference type="InterPro" id="IPR024078">
    <property type="entry name" value="LmbE-like_dom_sf"/>
</dbReference>
<dbReference type="PANTHER" id="PTHR12993">
    <property type="entry name" value="N-ACETYLGLUCOSAMINYL-PHOSPHATIDYLINOSITOL DE-N-ACETYLASE-RELATED"/>
    <property type="match status" value="1"/>
</dbReference>
<dbReference type="Pfam" id="PF02585">
    <property type="entry name" value="PIG-L"/>
    <property type="match status" value="1"/>
</dbReference>
<feature type="chain" id="PRO_5038102489" evidence="1">
    <location>
        <begin position="20"/>
        <end position="244"/>
    </location>
</feature>
<dbReference type="GO" id="GO:0016811">
    <property type="term" value="F:hydrolase activity, acting on carbon-nitrogen (but not peptide) bonds, in linear amides"/>
    <property type="evidence" value="ECO:0007669"/>
    <property type="project" value="TreeGrafter"/>
</dbReference>
<gene>
    <name evidence="2" type="ORF">I5907_03610</name>
</gene>
<protein>
    <submittedName>
        <fullName evidence="2">PIG-L family deacetylase</fullName>
    </submittedName>
</protein>
<dbReference type="InterPro" id="IPR003737">
    <property type="entry name" value="GlcNAc_PI_deacetylase-related"/>
</dbReference>
<reference evidence="2" key="1">
    <citation type="submission" date="2020-11" db="EMBL/GenBank/DDBJ databases">
        <title>Bacterial whole genome sequence for Panacibacter sp. DH6.</title>
        <authorList>
            <person name="Le V."/>
            <person name="Ko S."/>
            <person name="Ahn C.-Y."/>
            <person name="Oh H.-M."/>
        </authorList>
    </citation>
    <scope>NUCLEOTIDE SEQUENCE</scope>
    <source>
        <strain evidence="2">DH6</strain>
    </source>
</reference>
<dbReference type="AlphaFoldDB" id="A0A931E532"/>
<keyword evidence="1" id="KW-0732">Signal</keyword>
<name>A0A931E532_9BACT</name>
<comment type="caution">
    <text evidence="2">The sequence shown here is derived from an EMBL/GenBank/DDBJ whole genome shotgun (WGS) entry which is preliminary data.</text>
</comment>
<dbReference type="Gene3D" id="3.40.50.10320">
    <property type="entry name" value="LmbE-like"/>
    <property type="match status" value="1"/>
</dbReference>
<dbReference type="RefSeq" id="WP_196989361.1">
    <property type="nucleotide sequence ID" value="NZ_JADWYR010000001.1"/>
</dbReference>